<evidence type="ECO:0000313" key="2">
    <source>
        <dbReference type="Proteomes" id="UP001458880"/>
    </source>
</evidence>
<comment type="caution">
    <text evidence="1">The sequence shown here is derived from an EMBL/GenBank/DDBJ whole genome shotgun (WGS) entry which is preliminary data.</text>
</comment>
<gene>
    <name evidence="1" type="ORF">QE152_g38048</name>
</gene>
<name>A0AAW1I7X8_POPJA</name>
<dbReference type="Proteomes" id="UP001458880">
    <property type="component" value="Unassembled WGS sequence"/>
</dbReference>
<dbReference type="InterPro" id="IPR036691">
    <property type="entry name" value="Endo/exonu/phosph_ase_sf"/>
</dbReference>
<proteinExistence type="predicted"/>
<organism evidence="1 2">
    <name type="scientific">Popillia japonica</name>
    <name type="common">Japanese beetle</name>
    <dbReference type="NCBI Taxonomy" id="7064"/>
    <lineage>
        <taxon>Eukaryota</taxon>
        <taxon>Metazoa</taxon>
        <taxon>Ecdysozoa</taxon>
        <taxon>Arthropoda</taxon>
        <taxon>Hexapoda</taxon>
        <taxon>Insecta</taxon>
        <taxon>Pterygota</taxon>
        <taxon>Neoptera</taxon>
        <taxon>Endopterygota</taxon>
        <taxon>Coleoptera</taxon>
        <taxon>Polyphaga</taxon>
        <taxon>Scarabaeiformia</taxon>
        <taxon>Scarabaeidae</taxon>
        <taxon>Rutelinae</taxon>
        <taxon>Popillia</taxon>
    </lineage>
</organism>
<dbReference type="AlphaFoldDB" id="A0AAW1I7X8"/>
<protein>
    <submittedName>
        <fullName evidence="1">Uncharacterized protein</fullName>
    </submittedName>
</protein>
<dbReference type="SUPFAM" id="SSF56219">
    <property type="entry name" value="DNase I-like"/>
    <property type="match status" value="1"/>
</dbReference>
<evidence type="ECO:0000313" key="1">
    <source>
        <dbReference type="EMBL" id="KAK9685439.1"/>
    </source>
</evidence>
<dbReference type="EMBL" id="JASPKY010000777">
    <property type="protein sequence ID" value="KAK9685439.1"/>
    <property type="molecule type" value="Genomic_DNA"/>
</dbReference>
<reference evidence="1 2" key="1">
    <citation type="journal article" date="2024" name="BMC Genomics">
        <title>De novo assembly and annotation of Popillia japonica's genome with initial clues to its potential as an invasive pest.</title>
        <authorList>
            <person name="Cucini C."/>
            <person name="Boschi S."/>
            <person name="Funari R."/>
            <person name="Cardaioli E."/>
            <person name="Iannotti N."/>
            <person name="Marturano G."/>
            <person name="Paoli F."/>
            <person name="Bruttini M."/>
            <person name="Carapelli A."/>
            <person name="Frati F."/>
            <person name="Nardi F."/>
        </authorList>
    </citation>
    <scope>NUCLEOTIDE SEQUENCE [LARGE SCALE GENOMIC DNA]</scope>
    <source>
        <strain evidence="1">DMR45628</strain>
    </source>
</reference>
<sequence>MPNLVALAKESAWPVPAIMMRGIVLAGEAIPQHVPIAGSSTLQTIVVALASLNPVHRHHIHVRKPLPRVIDPVRLLPIRRPSQGPKELNPRRKHLNLRKFSGEQMLLHLSTNPPLESTTLKTPRLSSLWTSFRYGARRTVKTPDSGMEREKLKHFLNDQNINIILIGETWLRTRDKLTIQNYFTCGADRLIGRNGGVAVLVKKELQHVPIYVHGLHFLEAVGIKIALRDLGGLSVFSVYAPPGRDCDWNNLHLIFSDGGPVLAAGELNAKHS</sequence>
<accession>A0AAW1I7X8</accession>
<keyword evidence="2" id="KW-1185">Reference proteome</keyword>
<dbReference type="Gene3D" id="3.60.10.10">
    <property type="entry name" value="Endonuclease/exonuclease/phosphatase"/>
    <property type="match status" value="1"/>
</dbReference>